<dbReference type="GO" id="GO:0071555">
    <property type="term" value="P:cell wall organization"/>
    <property type="evidence" value="ECO:0007669"/>
    <property type="project" value="TreeGrafter"/>
</dbReference>
<evidence type="ECO:0000313" key="9">
    <source>
        <dbReference type="EMBL" id="AAM21928.1"/>
    </source>
</evidence>
<evidence type="ECO:0000313" key="11">
    <source>
        <dbReference type="EMBL" id="AAM27865.1"/>
    </source>
</evidence>
<feature type="transmembrane region" description="Helical" evidence="8">
    <location>
        <begin position="241"/>
        <end position="260"/>
    </location>
</feature>
<accession>Q8KHQ7</accession>
<evidence type="ECO:0000256" key="3">
    <source>
        <dbReference type="ARBA" id="ARBA00022679"/>
    </source>
</evidence>
<dbReference type="AlphaFoldDB" id="Q8KHQ7"/>
<feature type="transmembrane region" description="Helical" evidence="8">
    <location>
        <begin position="217"/>
        <end position="235"/>
    </location>
</feature>
<keyword evidence="5 8" id="KW-1133">Transmembrane helix</keyword>
<dbReference type="GO" id="GO:0005886">
    <property type="term" value="C:plasma membrane"/>
    <property type="evidence" value="ECO:0007669"/>
    <property type="project" value="UniProtKB-SubCell"/>
</dbReference>
<feature type="binding site" evidence="7">
    <location>
        <position position="156"/>
    </location>
    <ligand>
        <name>Mg(2+)</name>
        <dbReference type="ChEBI" id="CHEBI:18420"/>
    </ligand>
</feature>
<sequence>MNQWIIEMFFFLILAVISVSCAGTWLLRRYALARSIIDVPNARSSHSVPTPRGGGVAIVISYLALLPVLVALDVVTAPLAIALGGGAAIALLGFLDDHGHIAARWRLLGHFSAAGWGLFWLGGFPALKFIGIHIEAGWVLNSLAALYVVWMLNLYNFMDGIDGIASVEAITACTLASLIFWGVGQQQLLIAPLFLAAAVAGFLIWNFPPAKIFMGDAGSGFLGITLAVLSMHAAWVSMDFFWSWLILLGVFVTDATVTLIRRLMRGEKVYEAHRSHAYQFAARRFGQHLPVTLFVGAINIVWLAPIAWSVARGLLPGELGVVIAYLPLVFLAVRYRAGQMEHIIAR</sequence>
<proteinExistence type="predicted"/>
<reference evidence="10" key="1">
    <citation type="journal article" date="2002" name="J. Bacteriol.">
        <title>Genetic variation at the O-antigen biosynthetic locus in Pseudomonas aeruginosa.</title>
        <authorList>
            <person name="Raymond C.K."/>
            <person name="Sims E.H."/>
            <person name="Kas A."/>
            <person name="Spencer D.H."/>
            <person name="Kutyavin T.V."/>
            <person name="Ivey R.G."/>
            <person name="Zhou Y."/>
            <person name="Kaul R."/>
            <person name="Clendenning J.B."/>
            <person name="Olson M.V."/>
        </authorList>
    </citation>
    <scope>NUCLEOTIDE SEQUENCE</scope>
</reference>
<dbReference type="CDD" id="cd06854">
    <property type="entry name" value="GT_WbpL_WbcO_like"/>
    <property type="match status" value="1"/>
</dbReference>
<protein>
    <submittedName>
        <fullName evidence="10">Serotype 07 putative O-antigen biosynthesis gene cluster, partial sequence</fullName>
    </submittedName>
    <submittedName>
        <fullName evidence="11">Serotype 08 putative O-antigen biosynthesis gene cluster, partial sequence</fullName>
    </submittedName>
    <submittedName>
        <fullName evidence="9">WbpL</fullName>
    </submittedName>
</protein>
<keyword evidence="6 8" id="KW-0472">Membrane</keyword>
<comment type="cofactor">
    <cofactor evidence="7">
        <name>Mg(2+)</name>
        <dbReference type="ChEBI" id="CHEBI:18420"/>
    </cofactor>
</comment>
<dbReference type="GO" id="GO:0016780">
    <property type="term" value="F:phosphotransferase activity, for other substituted phosphate groups"/>
    <property type="evidence" value="ECO:0007669"/>
    <property type="project" value="InterPro"/>
</dbReference>
<evidence type="ECO:0000256" key="4">
    <source>
        <dbReference type="ARBA" id="ARBA00022692"/>
    </source>
</evidence>
<dbReference type="EMBL" id="AF498419">
    <property type="protein sequence ID" value="AAM27865.1"/>
    <property type="molecule type" value="Genomic_DNA"/>
</dbReference>
<feature type="transmembrane region" description="Helical" evidence="8">
    <location>
        <begin position="6"/>
        <end position="27"/>
    </location>
</feature>
<reference evidence="9" key="2">
    <citation type="journal article" date="2002" name="Mol. Microbiol.">
        <title>Glycosylation of Pseudomonas aeruginosa 1244 pilin: glycan substrate specificity.</title>
        <authorList>
            <person name="DiGiandomenico A."/>
            <person name="Matewish M.J."/>
            <person name="Bisaillon A."/>
            <person name="Stehle J.R."/>
            <person name="Lam J.S."/>
            <person name="Castric P."/>
        </authorList>
    </citation>
    <scope>NUCLEOTIDE SEQUENCE</scope>
    <source>
        <strain evidence="9">1244</strain>
    </source>
</reference>
<keyword evidence="7" id="KW-0460">Magnesium</keyword>
<evidence type="ECO:0000256" key="8">
    <source>
        <dbReference type="SAM" id="Phobius"/>
    </source>
</evidence>
<comment type="subcellular location">
    <subcellularLocation>
        <location evidence="1">Cell membrane</location>
        <topology evidence="1">Multi-pass membrane protein</topology>
    </subcellularLocation>
</comment>
<evidence type="ECO:0000256" key="1">
    <source>
        <dbReference type="ARBA" id="ARBA00004651"/>
    </source>
</evidence>
<dbReference type="PANTHER" id="PTHR22926:SF3">
    <property type="entry name" value="UNDECAPRENYL-PHOSPHATE ALPHA-N-ACETYLGLUCOSAMINYL 1-PHOSPHATE TRANSFERASE"/>
    <property type="match status" value="1"/>
</dbReference>
<dbReference type="RefSeq" id="WP_371032227.1">
    <property type="nucleotide sequence ID" value="NZ_AP017302.1"/>
</dbReference>
<keyword evidence="7" id="KW-0479">Metal-binding</keyword>
<name>Q8KHQ7_PSEAI</name>
<feature type="transmembrane region" description="Helical" evidence="8">
    <location>
        <begin position="189"/>
        <end position="205"/>
    </location>
</feature>
<gene>
    <name evidence="9" type="primary">wbpL</name>
</gene>
<dbReference type="GO" id="GO:0046872">
    <property type="term" value="F:metal ion binding"/>
    <property type="evidence" value="ECO:0007669"/>
    <property type="project" value="UniProtKB-KW"/>
</dbReference>
<dbReference type="GO" id="GO:0009103">
    <property type="term" value="P:lipopolysaccharide biosynthetic process"/>
    <property type="evidence" value="ECO:0007669"/>
    <property type="project" value="TreeGrafter"/>
</dbReference>
<feature type="transmembrane region" description="Helical" evidence="8">
    <location>
        <begin position="289"/>
        <end position="308"/>
    </location>
</feature>
<organism evidence="9">
    <name type="scientific">Pseudomonas aeruginosa</name>
    <dbReference type="NCBI Taxonomy" id="287"/>
    <lineage>
        <taxon>Bacteria</taxon>
        <taxon>Pseudomonadati</taxon>
        <taxon>Pseudomonadota</taxon>
        <taxon>Gammaproteobacteria</taxon>
        <taxon>Pseudomonadales</taxon>
        <taxon>Pseudomonadaceae</taxon>
        <taxon>Pseudomonas</taxon>
    </lineage>
</organism>
<feature type="transmembrane region" description="Helical" evidence="8">
    <location>
        <begin position="136"/>
        <end position="157"/>
    </location>
</feature>
<feature type="transmembrane region" description="Helical" evidence="8">
    <location>
        <begin position="78"/>
        <end position="95"/>
    </location>
</feature>
<dbReference type="PANTHER" id="PTHR22926">
    <property type="entry name" value="PHOSPHO-N-ACETYLMURAMOYL-PENTAPEPTIDE-TRANSFERASE"/>
    <property type="match status" value="1"/>
</dbReference>
<dbReference type="InterPro" id="IPR000715">
    <property type="entry name" value="Glycosyl_transferase_4"/>
</dbReference>
<feature type="transmembrane region" description="Helical" evidence="8">
    <location>
        <begin position="164"/>
        <end position="183"/>
    </location>
</feature>
<feature type="transmembrane region" description="Helical" evidence="8">
    <location>
        <begin position="314"/>
        <end position="333"/>
    </location>
</feature>
<keyword evidence="4 8" id="KW-0812">Transmembrane</keyword>
<feature type="transmembrane region" description="Helical" evidence="8">
    <location>
        <begin position="107"/>
        <end position="130"/>
    </location>
</feature>
<evidence type="ECO:0000256" key="7">
    <source>
        <dbReference type="PIRSR" id="PIRSR600715-1"/>
    </source>
</evidence>
<dbReference type="Pfam" id="PF00953">
    <property type="entry name" value="Glycos_transf_4"/>
    <property type="match status" value="1"/>
</dbReference>
<evidence type="ECO:0000256" key="6">
    <source>
        <dbReference type="ARBA" id="ARBA00023136"/>
    </source>
</evidence>
<keyword evidence="2" id="KW-1003">Cell membrane</keyword>
<feature type="binding site" evidence="7">
    <location>
        <position position="216"/>
    </location>
    <ligand>
        <name>Mg(2+)</name>
        <dbReference type="ChEBI" id="CHEBI:18420"/>
    </ligand>
</feature>
<dbReference type="GO" id="GO:0044038">
    <property type="term" value="P:cell wall macromolecule biosynthetic process"/>
    <property type="evidence" value="ECO:0007669"/>
    <property type="project" value="TreeGrafter"/>
</dbReference>
<evidence type="ECO:0000313" key="10">
    <source>
        <dbReference type="EMBL" id="AAM27845.1"/>
    </source>
</evidence>
<dbReference type="EMBL" id="AY095101">
    <property type="protein sequence ID" value="AAM21928.1"/>
    <property type="molecule type" value="Genomic_DNA"/>
</dbReference>
<feature type="transmembrane region" description="Helical" evidence="8">
    <location>
        <begin position="53"/>
        <end position="72"/>
    </location>
</feature>
<evidence type="ECO:0000256" key="2">
    <source>
        <dbReference type="ARBA" id="ARBA00022475"/>
    </source>
</evidence>
<keyword evidence="3" id="KW-0808">Transferase</keyword>
<dbReference type="EMBL" id="AF498418">
    <property type="protein sequence ID" value="AAM27845.1"/>
    <property type="molecule type" value="Genomic_DNA"/>
</dbReference>
<evidence type="ECO:0000256" key="5">
    <source>
        <dbReference type="ARBA" id="ARBA00022989"/>
    </source>
</evidence>